<feature type="transmembrane region" description="Helical" evidence="6">
    <location>
        <begin position="118"/>
        <end position="138"/>
    </location>
</feature>
<evidence type="ECO:0000313" key="8">
    <source>
        <dbReference type="Proteomes" id="UP001152747"/>
    </source>
</evidence>
<feature type="transmembrane region" description="Helical" evidence="6">
    <location>
        <begin position="167"/>
        <end position="191"/>
    </location>
</feature>
<dbReference type="GO" id="GO:0004888">
    <property type="term" value="F:transmembrane signaling receptor activity"/>
    <property type="evidence" value="ECO:0007669"/>
    <property type="project" value="InterPro"/>
</dbReference>
<keyword evidence="4 6" id="KW-1133">Transmembrane helix</keyword>
<dbReference type="Proteomes" id="UP001152747">
    <property type="component" value="Unassembled WGS sequence"/>
</dbReference>
<sequence>MSTSSNSSEIEVIDDFYKSYPITCDLSYNPFFEIFKYIIQTLIRIIFDIFFGRVILYISPLCPILAPFFSDYSFILKSHKVIENYVAASKSVCQVILTLNRMTCTMFPISHKMIWDKYITLAMLLNFLLPFGVVWSLMLSRVYGGAILGGFYTGYIRAIDWASLSRLQSICVTISIILTLIFSTLTIWSLKNLSDRVKHVEKMLCYVTFWLTGVFVFISSIWYFWALCAKCTVPWIFQWQFVSYDIMMLGTPIIMLIINRQLRAQMFPRLSDDSRVTPVTTVVLH</sequence>
<evidence type="ECO:0000256" key="6">
    <source>
        <dbReference type="RuleBase" id="RU280813"/>
    </source>
</evidence>
<accession>A0A9P1IFL9</accession>
<comment type="subcellular location">
    <subcellularLocation>
        <location evidence="1">Membrane</location>
        <topology evidence="1">Multi-pass membrane protein</topology>
    </subcellularLocation>
</comment>
<dbReference type="AlphaFoldDB" id="A0A9P1IFL9"/>
<name>A0A9P1IFL9_9PELO</name>
<dbReference type="InterPro" id="IPR051119">
    <property type="entry name" value="Nematode_SR-like"/>
</dbReference>
<feature type="transmembrane region" description="Helical" evidence="6">
    <location>
        <begin position="203"/>
        <end position="225"/>
    </location>
</feature>
<evidence type="ECO:0000256" key="3">
    <source>
        <dbReference type="ARBA" id="ARBA00022692"/>
    </source>
</evidence>
<dbReference type="OrthoDB" id="10679910at2759"/>
<dbReference type="PRINTS" id="PR00698">
    <property type="entry name" value="TMPROTEINSRG"/>
</dbReference>
<dbReference type="InterPro" id="IPR000609">
    <property type="entry name" value="7TM_GPCR_serpentine_rcpt_Srg"/>
</dbReference>
<keyword evidence="5 6" id="KW-0472">Membrane</keyword>
<gene>
    <name evidence="7" type="ORF">CAMP_LOCUS7106</name>
</gene>
<comment type="similarity">
    <text evidence="2 6">Belongs to the nematode receptor-like protein srg family.</text>
</comment>
<comment type="caution">
    <text evidence="6">Lacks conserved residue(s) required for the propagation of feature annotation.</text>
</comment>
<keyword evidence="3 6" id="KW-0812">Transmembrane</keyword>
<evidence type="ECO:0000256" key="4">
    <source>
        <dbReference type="ARBA" id="ARBA00022989"/>
    </source>
</evidence>
<dbReference type="PANTHER" id="PTHR31627:SF43">
    <property type="entry name" value="SERPENTINE RECEPTOR CLASS GAMMA-15"/>
    <property type="match status" value="1"/>
</dbReference>
<proteinExistence type="inferred from homology"/>
<dbReference type="GO" id="GO:0016020">
    <property type="term" value="C:membrane"/>
    <property type="evidence" value="ECO:0007669"/>
    <property type="project" value="UniProtKB-SubCell"/>
</dbReference>
<dbReference type="Pfam" id="PF02118">
    <property type="entry name" value="Srg"/>
    <property type="match status" value="1"/>
</dbReference>
<keyword evidence="8" id="KW-1185">Reference proteome</keyword>
<evidence type="ECO:0000256" key="1">
    <source>
        <dbReference type="ARBA" id="ARBA00004141"/>
    </source>
</evidence>
<dbReference type="PANTHER" id="PTHR31627">
    <property type="entry name" value="SERPENTINE RECEPTOR CLASS GAMMA-RELATED"/>
    <property type="match status" value="1"/>
</dbReference>
<protein>
    <recommendedName>
        <fullName evidence="6">Serpentine receptor class gamma</fullName>
    </recommendedName>
</protein>
<evidence type="ECO:0000256" key="5">
    <source>
        <dbReference type="ARBA" id="ARBA00023136"/>
    </source>
</evidence>
<comment type="caution">
    <text evidence="7">The sequence shown here is derived from an EMBL/GenBank/DDBJ whole genome shotgun (WGS) entry which is preliminary data.</text>
</comment>
<dbReference type="EMBL" id="CANHGI010000003">
    <property type="protein sequence ID" value="CAI5444469.1"/>
    <property type="molecule type" value="Genomic_DNA"/>
</dbReference>
<evidence type="ECO:0000313" key="7">
    <source>
        <dbReference type="EMBL" id="CAI5444469.1"/>
    </source>
</evidence>
<feature type="transmembrane region" description="Helical" evidence="6">
    <location>
        <begin position="237"/>
        <end position="258"/>
    </location>
</feature>
<organism evidence="7 8">
    <name type="scientific">Caenorhabditis angaria</name>
    <dbReference type="NCBI Taxonomy" id="860376"/>
    <lineage>
        <taxon>Eukaryota</taxon>
        <taxon>Metazoa</taxon>
        <taxon>Ecdysozoa</taxon>
        <taxon>Nematoda</taxon>
        <taxon>Chromadorea</taxon>
        <taxon>Rhabditida</taxon>
        <taxon>Rhabditina</taxon>
        <taxon>Rhabditomorpha</taxon>
        <taxon>Rhabditoidea</taxon>
        <taxon>Rhabditidae</taxon>
        <taxon>Peloderinae</taxon>
        <taxon>Caenorhabditis</taxon>
    </lineage>
</organism>
<dbReference type="GO" id="GO:0007606">
    <property type="term" value="P:sensory perception of chemical stimulus"/>
    <property type="evidence" value="ECO:0007669"/>
    <property type="project" value="UniProtKB-UniRule"/>
</dbReference>
<reference evidence="7" key="1">
    <citation type="submission" date="2022-11" db="EMBL/GenBank/DDBJ databases">
        <authorList>
            <person name="Kikuchi T."/>
        </authorList>
    </citation>
    <scope>NUCLEOTIDE SEQUENCE</scope>
    <source>
        <strain evidence="7">PS1010</strain>
    </source>
</reference>
<evidence type="ECO:0000256" key="2">
    <source>
        <dbReference type="ARBA" id="ARBA00005692"/>
    </source>
</evidence>